<evidence type="ECO:0000259" key="1">
    <source>
        <dbReference type="Pfam" id="PF05050"/>
    </source>
</evidence>
<dbReference type="PANTHER" id="PTHR34009:SF2">
    <property type="entry name" value="PROTEIN STAR"/>
    <property type="match status" value="1"/>
</dbReference>
<dbReference type="InterPro" id="IPR029063">
    <property type="entry name" value="SAM-dependent_MTases_sf"/>
</dbReference>
<keyword evidence="2" id="KW-0489">Methyltransferase</keyword>
<dbReference type="RefSeq" id="WP_073631128.1">
    <property type="nucleotide sequence ID" value="NZ_FRXO01000008.1"/>
</dbReference>
<proteinExistence type="predicted"/>
<dbReference type="InterPro" id="IPR006342">
    <property type="entry name" value="FkbM_mtfrase"/>
</dbReference>
<dbReference type="AlphaFoldDB" id="A0A1M7ZQD9"/>
<dbReference type="GO" id="GO:0016197">
    <property type="term" value="P:endosomal transport"/>
    <property type="evidence" value="ECO:0007669"/>
    <property type="project" value="TreeGrafter"/>
</dbReference>
<keyword evidence="3" id="KW-1185">Reference proteome</keyword>
<evidence type="ECO:0000313" key="3">
    <source>
        <dbReference type="Proteomes" id="UP000186406"/>
    </source>
</evidence>
<dbReference type="SUPFAM" id="SSF53335">
    <property type="entry name" value="S-adenosyl-L-methionine-dependent methyltransferases"/>
    <property type="match status" value="1"/>
</dbReference>
<dbReference type="NCBIfam" id="TIGR01444">
    <property type="entry name" value="fkbM_fam"/>
    <property type="match status" value="1"/>
</dbReference>
<name>A0A1M7ZQD9_9HYPH</name>
<dbReference type="OrthoDB" id="938855at2"/>
<dbReference type="InterPro" id="IPR053202">
    <property type="entry name" value="EGF_Rcpt_Signaling_Reg"/>
</dbReference>
<dbReference type="Pfam" id="PF05050">
    <property type="entry name" value="Methyltransf_21"/>
    <property type="match status" value="1"/>
</dbReference>
<evidence type="ECO:0000313" key="2">
    <source>
        <dbReference type="EMBL" id="SHO66866.1"/>
    </source>
</evidence>
<gene>
    <name evidence="2" type="ORF">SAMN02745172_03526</name>
</gene>
<protein>
    <submittedName>
        <fullName evidence="2">Methyltransferase, FkbM family</fullName>
    </submittedName>
</protein>
<organism evidence="2 3">
    <name type="scientific">Pseudoxanthobacter soli DSM 19599</name>
    <dbReference type="NCBI Taxonomy" id="1123029"/>
    <lineage>
        <taxon>Bacteria</taxon>
        <taxon>Pseudomonadati</taxon>
        <taxon>Pseudomonadota</taxon>
        <taxon>Alphaproteobacteria</taxon>
        <taxon>Hyphomicrobiales</taxon>
        <taxon>Segnochrobactraceae</taxon>
        <taxon>Pseudoxanthobacter</taxon>
    </lineage>
</organism>
<dbReference type="STRING" id="1123029.SAMN02745172_03526"/>
<dbReference type="GO" id="GO:0008168">
    <property type="term" value="F:methyltransferase activity"/>
    <property type="evidence" value="ECO:0007669"/>
    <property type="project" value="UniProtKB-KW"/>
</dbReference>
<dbReference type="GO" id="GO:0006888">
    <property type="term" value="P:endoplasmic reticulum to Golgi vesicle-mediated transport"/>
    <property type="evidence" value="ECO:0007669"/>
    <property type="project" value="TreeGrafter"/>
</dbReference>
<dbReference type="EMBL" id="FRXO01000008">
    <property type="protein sequence ID" value="SHO66866.1"/>
    <property type="molecule type" value="Genomic_DNA"/>
</dbReference>
<keyword evidence="2" id="KW-0808">Transferase</keyword>
<dbReference type="GO" id="GO:0005886">
    <property type="term" value="C:plasma membrane"/>
    <property type="evidence" value="ECO:0007669"/>
    <property type="project" value="TreeGrafter"/>
</dbReference>
<reference evidence="2 3" key="1">
    <citation type="submission" date="2016-12" db="EMBL/GenBank/DDBJ databases">
        <authorList>
            <person name="Song W.-J."/>
            <person name="Kurnit D.M."/>
        </authorList>
    </citation>
    <scope>NUCLEOTIDE SEQUENCE [LARGE SCALE GENOMIC DNA]</scope>
    <source>
        <strain evidence="2 3">DSM 19599</strain>
    </source>
</reference>
<dbReference type="Proteomes" id="UP000186406">
    <property type="component" value="Unassembled WGS sequence"/>
</dbReference>
<accession>A0A1M7ZQD9</accession>
<dbReference type="PANTHER" id="PTHR34009">
    <property type="entry name" value="PROTEIN STAR"/>
    <property type="match status" value="1"/>
</dbReference>
<feature type="domain" description="Methyltransferase FkbM" evidence="1">
    <location>
        <begin position="64"/>
        <end position="204"/>
    </location>
</feature>
<dbReference type="GO" id="GO:0032259">
    <property type="term" value="P:methylation"/>
    <property type="evidence" value="ECO:0007669"/>
    <property type="project" value="UniProtKB-KW"/>
</dbReference>
<dbReference type="GO" id="GO:0005737">
    <property type="term" value="C:cytoplasm"/>
    <property type="evidence" value="ECO:0007669"/>
    <property type="project" value="GOC"/>
</dbReference>
<sequence>MSVSSSLKSLLTVLVGIRGKKRLKFYRLRLLEFFGGEPYTGLAGLDRKLIDHLPKDRPGFFIEAGANDGVDQSNTYYLERKLGWTGLLIEPSEHLAGLARAARKATVVQAALGAPEDSGTVISFPFGDLVSSIGRGSATASWGGLFGENPKTVTATIRTMSEILDEAGSPAVDLLSLDVEGYEIPVLKGLDLERHRPRRILIETADIDAVLDVVGHRYDMVAKLSRHDYLLQARD</sequence>
<dbReference type="Gene3D" id="3.40.50.150">
    <property type="entry name" value="Vaccinia Virus protein VP39"/>
    <property type="match status" value="1"/>
</dbReference>